<sequence>MHVGTMHAQLKGDGFYRIQNVKTGRYMTLADRHSRGANAHTTTVDAGALATRKEWSDIESDPGSIFYIKKVNGSEYNIISQGIDMYQHIKYYVRIDTNNNGASYKFWETDKGTRLYLSDENVSNEGADNSYVKTRGEDTRQWKIIPLNNSGSNYIGVTPLVKANNGKYYATYLTGFPYKLQSSGMKAFTISSINNEKGEATYQEITGEIPGKTPVLIECSSDKAKDNLITPLVSTSNSIKATNRLEGVFFCLGDWLSQHLIYTEFNANTMRVLGINESGELVFNNSNKYMSPVEFYDGDRDYYYIAIPHNTAYLPVTATTPSELKLVDYNTGITPIVIESDANISNDIYTINGIKVRENATSVEGLPEGIYIFKNKKYVVK</sequence>
<evidence type="ECO:0000313" key="2">
    <source>
        <dbReference type="Proteomes" id="UP000284990"/>
    </source>
</evidence>
<dbReference type="Proteomes" id="UP000284990">
    <property type="component" value="Unassembled WGS sequence"/>
</dbReference>
<reference evidence="1 2" key="1">
    <citation type="submission" date="2018-08" db="EMBL/GenBank/DDBJ databases">
        <title>A genome reference for cultivated species of the human gut microbiota.</title>
        <authorList>
            <person name="Zou Y."/>
            <person name="Xue W."/>
            <person name="Luo G."/>
        </authorList>
    </citation>
    <scope>NUCLEOTIDE SEQUENCE [LARGE SCALE GENOMIC DNA]</scope>
    <source>
        <strain evidence="1 2">AM42-23AC</strain>
    </source>
</reference>
<comment type="caution">
    <text evidence="1">The sequence shown here is derived from an EMBL/GenBank/DDBJ whole genome shotgun (WGS) entry which is preliminary data.</text>
</comment>
<gene>
    <name evidence="1" type="ORF">DW916_12240</name>
</gene>
<evidence type="ECO:0000313" key="1">
    <source>
        <dbReference type="EMBL" id="RHA83725.1"/>
    </source>
</evidence>
<accession>A0AA93BKT0</accession>
<protein>
    <submittedName>
        <fullName evidence="1">Uncharacterized protein</fullName>
    </submittedName>
</protein>
<proteinExistence type="predicted"/>
<dbReference type="AlphaFoldDB" id="A0AA93BKT0"/>
<name>A0AA93BKT0_9BACT</name>
<organism evidence="1 2">
    <name type="scientific">Segatella copri</name>
    <dbReference type="NCBI Taxonomy" id="165179"/>
    <lineage>
        <taxon>Bacteria</taxon>
        <taxon>Pseudomonadati</taxon>
        <taxon>Bacteroidota</taxon>
        <taxon>Bacteroidia</taxon>
        <taxon>Bacteroidales</taxon>
        <taxon>Prevotellaceae</taxon>
        <taxon>Segatella</taxon>
    </lineage>
</organism>
<dbReference type="EMBL" id="QSFW01000029">
    <property type="protein sequence ID" value="RHA83725.1"/>
    <property type="molecule type" value="Genomic_DNA"/>
</dbReference>